<dbReference type="AlphaFoldDB" id="A0A3D9I3M4"/>
<accession>A0A3D9I3M4</accession>
<comment type="caution">
    <text evidence="1">The sequence shown here is derived from an EMBL/GenBank/DDBJ whole genome shotgun (WGS) entry which is preliminary data.</text>
</comment>
<proteinExistence type="predicted"/>
<sequence>MKLSKTNRYLWLMAAIILLFVNGATVYGEEVPSAWKESWKVDIEEMAGHRIYSPSFPRISSDGTVYVRLSPRSEADYADYVAIAADGAVKWKYRSPLRNMVNLNLRDYEIDAKGNLYLNYSSGQSLIVHKIGTDGKLQAQFTLPGANEKKLQERIDYKADGTIRMALALESGDVLVYQLTSQGKVTGYKKINQNYKENGGADISSDMTFVGDYLVVHQSEYIDVYDEKGQREFRFVKQSNEWFQFEMTKDKQLIGIGRTYNRSGGNTTESSRLVSINRSGKVNWSLGLTKGSSLYNLKNNFIYTVTDRENGITRLIKIDPSTGKETASYEPKKYLAVENNHFANQNRDYQDDAILQITQYSGYGGKGSQEALLDPSTLKELSIEPVSSIVTEKKNVRATLDTKLYVQRSNQMYVILWNSIEVRRLQV</sequence>
<dbReference type="Proteomes" id="UP000256869">
    <property type="component" value="Unassembled WGS sequence"/>
</dbReference>
<reference evidence="1 2" key="1">
    <citation type="submission" date="2018-07" db="EMBL/GenBank/DDBJ databases">
        <title>Genomic Encyclopedia of Type Strains, Phase III (KMG-III): the genomes of soil and plant-associated and newly described type strains.</title>
        <authorList>
            <person name="Whitman W."/>
        </authorList>
    </citation>
    <scope>NUCLEOTIDE SEQUENCE [LARGE SCALE GENOMIC DNA]</scope>
    <source>
        <strain evidence="1 2">CECT 8236</strain>
    </source>
</reference>
<organism evidence="1 2">
    <name type="scientific">Cohnella lupini</name>
    <dbReference type="NCBI Taxonomy" id="1294267"/>
    <lineage>
        <taxon>Bacteria</taxon>
        <taxon>Bacillati</taxon>
        <taxon>Bacillota</taxon>
        <taxon>Bacilli</taxon>
        <taxon>Bacillales</taxon>
        <taxon>Paenibacillaceae</taxon>
        <taxon>Cohnella</taxon>
    </lineage>
</organism>
<dbReference type="RefSeq" id="WP_115994719.1">
    <property type="nucleotide sequence ID" value="NZ_QRDY01000016.1"/>
</dbReference>
<dbReference type="SUPFAM" id="SSF50998">
    <property type="entry name" value="Quinoprotein alcohol dehydrogenase-like"/>
    <property type="match status" value="1"/>
</dbReference>
<gene>
    <name evidence="1" type="ORF">DFP95_11682</name>
</gene>
<evidence type="ECO:0000313" key="1">
    <source>
        <dbReference type="EMBL" id="RED55756.1"/>
    </source>
</evidence>
<dbReference type="InterPro" id="IPR015943">
    <property type="entry name" value="WD40/YVTN_repeat-like_dom_sf"/>
</dbReference>
<dbReference type="Gene3D" id="2.130.10.10">
    <property type="entry name" value="YVTN repeat-like/Quinoprotein amine dehydrogenase"/>
    <property type="match status" value="1"/>
</dbReference>
<name>A0A3D9I3M4_9BACL</name>
<protein>
    <submittedName>
        <fullName evidence="1">Uncharacterized protein</fullName>
    </submittedName>
</protein>
<dbReference type="EMBL" id="QRDY01000016">
    <property type="protein sequence ID" value="RED55756.1"/>
    <property type="molecule type" value="Genomic_DNA"/>
</dbReference>
<dbReference type="InterPro" id="IPR011047">
    <property type="entry name" value="Quinoprotein_ADH-like_sf"/>
</dbReference>
<evidence type="ECO:0000313" key="2">
    <source>
        <dbReference type="Proteomes" id="UP000256869"/>
    </source>
</evidence>
<keyword evidence="2" id="KW-1185">Reference proteome</keyword>